<dbReference type="AlphaFoldDB" id="A0ABD3AG06"/>
<evidence type="ECO:0000313" key="1">
    <source>
        <dbReference type="EMBL" id="KAL3529901.1"/>
    </source>
</evidence>
<sequence length="223" mass="25220">MGRELIRVQKRKLKLDTQHDCITSAAGCIPNTCNIIISDILRHAFGVNYDQIQSISSMIKSLHPGKSDQRQKINFLGFTSLRSICCIFCQCPEKKEQRTFFSNQDHQKEKVKGKWKDEVFEHEATDGSPEANPEDVKKNQSSWIQFIKILVAKREIIVVELAVLRFQLALPSISARLVHCPSLTVGTSYGGNIIVKDGGDLMHQAFTRLISPLPLSFNTFYLV</sequence>
<dbReference type="Proteomes" id="UP001630127">
    <property type="component" value="Unassembled WGS sequence"/>
</dbReference>
<name>A0ABD3AG06_9GENT</name>
<gene>
    <name evidence="1" type="ORF">ACH5RR_009223</name>
</gene>
<accession>A0ABD3AG06</accession>
<dbReference type="EMBL" id="JBJUIK010000004">
    <property type="protein sequence ID" value="KAL3529901.1"/>
    <property type="molecule type" value="Genomic_DNA"/>
</dbReference>
<comment type="caution">
    <text evidence="1">The sequence shown here is derived from an EMBL/GenBank/DDBJ whole genome shotgun (WGS) entry which is preliminary data.</text>
</comment>
<evidence type="ECO:0000313" key="2">
    <source>
        <dbReference type="Proteomes" id="UP001630127"/>
    </source>
</evidence>
<proteinExistence type="predicted"/>
<reference evidence="1 2" key="1">
    <citation type="submission" date="2024-11" db="EMBL/GenBank/DDBJ databases">
        <title>A near-complete genome assembly of Cinchona calisaya.</title>
        <authorList>
            <person name="Lian D.C."/>
            <person name="Zhao X.W."/>
            <person name="Wei L."/>
        </authorList>
    </citation>
    <scope>NUCLEOTIDE SEQUENCE [LARGE SCALE GENOMIC DNA]</scope>
    <source>
        <tissue evidence="1">Nenye</tissue>
    </source>
</reference>
<protein>
    <submittedName>
        <fullName evidence="1">Uncharacterized protein</fullName>
    </submittedName>
</protein>
<keyword evidence="2" id="KW-1185">Reference proteome</keyword>
<organism evidence="1 2">
    <name type="scientific">Cinchona calisaya</name>
    <dbReference type="NCBI Taxonomy" id="153742"/>
    <lineage>
        <taxon>Eukaryota</taxon>
        <taxon>Viridiplantae</taxon>
        <taxon>Streptophyta</taxon>
        <taxon>Embryophyta</taxon>
        <taxon>Tracheophyta</taxon>
        <taxon>Spermatophyta</taxon>
        <taxon>Magnoliopsida</taxon>
        <taxon>eudicotyledons</taxon>
        <taxon>Gunneridae</taxon>
        <taxon>Pentapetalae</taxon>
        <taxon>asterids</taxon>
        <taxon>lamiids</taxon>
        <taxon>Gentianales</taxon>
        <taxon>Rubiaceae</taxon>
        <taxon>Cinchonoideae</taxon>
        <taxon>Cinchoneae</taxon>
        <taxon>Cinchona</taxon>
    </lineage>
</organism>